<organism evidence="1 2">
    <name type="scientific">Adineta steineri</name>
    <dbReference type="NCBI Taxonomy" id="433720"/>
    <lineage>
        <taxon>Eukaryota</taxon>
        <taxon>Metazoa</taxon>
        <taxon>Spiralia</taxon>
        <taxon>Gnathifera</taxon>
        <taxon>Rotifera</taxon>
        <taxon>Eurotatoria</taxon>
        <taxon>Bdelloidea</taxon>
        <taxon>Adinetida</taxon>
        <taxon>Adinetidae</taxon>
        <taxon>Adineta</taxon>
    </lineage>
</organism>
<evidence type="ECO:0000313" key="2">
    <source>
        <dbReference type="Proteomes" id="UP000663868"/>
    </source>
</evidence>
<feature type="non-terminal residue" evidence="1">
    <location>
        <position position="1"/>
    </location>
</feature>
<feature type="non-terminal residue" evidence="1">
    <location>
        <position position="46"/>
    </location>
</feature>
<comment type="caution">
    <text evidence="1">The sequence shown here is derived from an EMBL/GenBank/DDBJ whole genome shotgun (WGS) entry which is preliminary data.</text>
</comment>
<sequence length="46" mass="5258">IFRTYLNDLRKQKLKSMGPERSSTIPIASSALVPIPKSQYIRRIAL</sequence>
<name>A0A820NIH4_9BILA</name>
<accession>A0A820NIH4</accession>
<protein>
    <submittedName>
        <fullName evidence="1">Uncharacterized protein</fullName>
    </submittedName>
</protein>
<evidence type="ECO:0000313" key="1">
    <source>
        <dbReference type="EMBL" id="CAF4392116.1"/>
    </source>
</evidence>
<dbReference type="Proteomes" id="UP000663868">
    <property type="component" value="Unassembled WGS sequence"/>
</dbReference>
<dbReference type="AlphaFoldDB" id="A0A820NIH4"/>
<proteinExistence type="predicted"/>
<gene>
    <name evidence="1" type="ORF">KXQ929_LOCUS50524</name>
</gene>
<dbReference type="EMBL" id="CAJOBB010023319">
    <property type="protein sequence ID" value="CAF4392116.1"/>
    <property type="molecule type" value="Genomic_DNA"/>
</dbReference>
<reference evidence="1" key="1">
    <citation type="submission" date="2021-02" db="EMBL/GenBank/DDBJ databases">
        <authorList>
            <person name="Nowell W R."/>
        </authorList>
    </citation>
    <scope>NUCLEOTIDE SEQUENCE</scope>
</reference>